<dbReference type="GO" id="GO:0022857">
    <property type="term" value="F:transmembrane transporter activity"/>
    <property type="evidence" value="ECO:0007669"/>
    <property type="project" value="InterPro"/>
</dbReference>
<protein>
    <submittedName>
        <fullName evidence="9">MFS general substrate transporter</fullName>
    </submittedName>
</protein>
<proteinExistence type="inferred from homology"/>
<dbReference type="CDD" id="cd17323">
    <property type="entry name" value="MFS_Tpo1_MDR_like"/>
    <property type="match status" value="1"/>
</dbReference>
<evidence type="ECO:0000313" key="10">
    <source>
        <dbReference type="Proteomes" id="UP000234585"/>
    </source>
</evidence>
<feature type="transmembrane region" description="Helical" evidence="7">
    <location>
        <begin position="293"/>
        <end position="326"/>
    </location>
</feature>
<name>A0A2I2F641_ASPCN</name>
<evidence type="ECO:0000256" key="3">
    <source>
        <dbReference type="ARBA" id="ARBA00022692"/>
    </source>
</evidence>
<keyword evidence="3 7" id="KW-0812">Transmembrane</keyword>
<dbReference type="RefSeq" id="XP_024670111.1">
    <property type="nucleotide sequence ID" value="XM_024815306.1"/>
</dbReference>
<dbReference type="GeneID" id="36522466"/>
<dbReference type="InterPro" id="IPR036259">
    <property type="entry name" value="MFS_trans_sf"/>
</dbReference>
<feature type="transmembrane region" description="Helical" evidence="7">
    <location>
        <begin position="70"/>
        <end position="91"/>
    </location>
</feature>
<organism evidence="9 10">
    <name type="scientific">Aspergillus candidus</name>
    <dbReference type="NCBI Taxonomy" id="41067"/>
    <lineage>
        <taxon>Eukaryota</taxon>
        <taxon>Fungi</taxon>
        <taxon>Dikarya</taxon>
        <taxon>Ascomycota</taxon>
        <taxon>Pezizomycotina</taxon>
        <taxon>Eurotiomycetes</taxon>
        <taxon>Eurotiomycetidae</taxon>
        <taxon>Eurotiales</taxon>
        <taxon>Aspergillaceae</taxon>
        <taxon>Aspergillus</taxon>
        <taxon>Aspergillus subgen. Circumdati</taxon>
    </lineage>
</organism>
<dbReference type="EMBL" id="KZ559155">
    <property type="protein sequence ID" value="PLB36099.1"/>
    <property type="molecule type" value="Genomic_DNA"/>
</dbReference>
<evidence type="ECO:0000313" key="9">
    <source>
        <dbReference type="EMBL" id="PLB36099.1"/>
    </source>
</evidence>
<evidence type="ECO:0000256" key="2">
    <source>
        <dbReference type="ARBA" id="ARBA00008335"/>
    </source>
</evidence>
<reference evidence="9 10" key="1">
    <citation type="submission" date="2017-12" db="EMBL/GenBank/DDBJ databases">
        <authorList>
            <consortium name="DOE Joint Genome Institute"/>
            <person name="Haridas S."/>
            <person name="Kjaerbolling I."/>
            <person name="Vesth T.C."/>
            <person name="Frisvad J.C."/>
            <person name="Nybo J.L."/>
            <person name="Theobald S."/>
            <person name="Kuo A."/>
            <person name="Bowyer P."/>
            <person name="Matsuda Y."/>
            <person name="Mondo S."/>
            <person name="Lyhne E.K."/>
            <person name="Kogle M.E."/>
            <person name="Clum A."/>
            <person name="Lipzen A."/>
            <person name="Salamov A."/>
            <person name="Ngan C.Y."/>
            <person name="Daum C."/>
            <person name="Chiniquy J."/>
            <person name="Barry K."/>
            <person name="LaButti K."/>
            <person name="Simmons B.A."/>
            <person name="Magnuson J.K."/>
            <person name="Mortensen U.H."/>
            <person name="Larsen T.O."/>
            <person name="Grigoriev I.V."/>
            <person name="Baker S.E."/>
            <person name="Andersen M.R."/>
            <person name="Nordberg H.P."/>
            <person name="Cantor M.N."/>
            <person name="Hua S.X."/>
        </authorList>
    </citation>
    <scope>NUCLEOTIDE SEQUENCE [LARGE SCALE GENOMIC DNA]</scope>
    <source>
        <strain evidence="9 10">CBS 102.13</strain>
    </source>
</reference>
<dbReference type="PANTHER" id="PTHR23502:SF68">
    <property type="entry name" value="MULTIDRUG TRANSPORTER, PUTATIVE (AFU_ORTHOLOGUE AFUA_3G01120)-RELATED"/>
    <property type="match status" value="1"/>
</dbReference>
<dbReference type="GO" id="GO:0016020">
    <property type="term" value="C:membrane"/>
    <property type="evidence" value="ECO:0007669"/>
    <property type="project" value="UniProtKB-SubCell"/>
</dbReference>
<evidence type="ECO:0000256" key="6">
    <source>
        <dbReference type="SAM" id="MobiDB-lite"/>
    </source>
</evidence>
<feature type="transmembrane region" description="Helical" evidence="7">
    <location>
        <begin position="137"/>
        <end position="156"/>
    </location>
</feature>
<feature type="transmembrane region" description="Helical" evidence="7">
    <location>
        <begin position="198"/>
        <end position="218"/>
    </location>
</feature>
<dbReference type="FunFam" id="1.20.1250.20:FF:000011">
    <property type="entry name" value="MFS multidrug transporter, putative"/>
    <property type="match status" value="1"/>
</dbReference>
<feature type="transmembrane region" description="Helical" evidence="7">
    <location>
        <begin position="224"/>
        <end position="254"/>
    </location>
</feature>
<keyword evidence="4 7" id="KW-1133">Transmembrane helix</keyword>
<evidence type="ECO:0000259" key="8">
    <source>
        <dbReference type="PROSITE" id="PS50850"/>
    </source>
</evidence>
<feature type="transmembrane region" description="Helical" evidence="7">
    <location>
        <begin position="470"/>
        <end position="490"/>
    </location>
</feature>
<sequence length="506" mass="55174">MSTSSLGESGSEKRDTTTPQVVDLPDSKATSDASVAKLEEGAKLDEPEWVEWDGPDDPRNPQNWSSLRRWCIVGLVSAVTFNISMASTVTAPAVPLIMKRFQASNQELESFVVSVYIIGFVFGPLVVAPLSELYGRAIILHSTNVLFLIFTIIGALSTNLGMFIAFRLLMGLVACTPLTLGGGFIADLMAAQSRAKALSIWTTGPLLVCPVIGGYLAQGAGWQWVFWLVAILSGVLTLACLACIPETYAPVLLIRKAARLRKETGNPNLGSKYDDAKNPLRTFATAIIRPTKMLLFAPIVTIMAVYIALIYGYMYLLFTTFTFIFIGQYGFNSGEAGLAYLGVGVGFILGLFATGFYSDTFVKRKRQSGVPKPEDHLVPVILGAILIPISFFFYGWTAYYKTHWIVPIIGSGFFGLGMLCAFMPVQLYLVETYTIYAASAIASNTVLRSILGAVLPLAGQKMYQTLGLGWGNSLLGFISLVFIPVPFLLVKYGERIRSSPRFQIKL</sequence>
<evidence type="ECO:0000256" key="4">
    <source>
        <dbReference type="ARBA" id="ARBA00022989"/>
    </source>
</evidence>
<evidence type="ECO:0000256" key="5">
    <source>
        <dbReference type="ARBA" id="ARBA00023136"/>
    </source>
</evidence>
<dbReference type="PANTHER" id="PTHR23502">
    <property type="entry name" value="MAJOR FACILITATOR SUPERFAMILY"/>
    <property type="match status" value="1"/>
</dbReference>
<dbReference type="InterPro" id="IPR020846">
    <property type="entry name" value="MFS_dom"/>
</dbReference>
<feature type="transmembrane region" description="Helical" evidence="7">
    <location>
        <begin position="338"/>
        <end position="357"/>
    </location>
</feature>
<comment type="similarity">
    <text evidence="2">Belongs to the major facilitator superfamily.</text>
</comment>
<feature type="domain" description="Major facilitator superfamily (MFS) profile" evidence="8">
    <location>
        <begin position="72"/>
        <end position="496"/>
    </location>
</feature>
<dbReference type="InterPro" id="IPR011701">
    <property type="entry name" value="MFS"/>
</dbReference>
<evidence type="ECO:0000256" key="7">
    <source>
        <dbReference type="SAM" id="Phobius"/>
    </source>
</evidence>
<accession>A0A2I2F641</accession>
<dbReference type="SUPFAM" id="SSF103473">
    <property type="entry name" value="MFS general substrate transporter"/>
    <property type="match status" value="1"/>
</dbReference>
<dbReference type="PROSITE" id="PS50850">
    <property type="entry name" value="MFS"/>
    <property type="match status" value="1"/>
</dbReference>
<feature type="transmembrane region" description="Helical" evidence="7">
    <location>
        <begin position="111"/>
        <end position="130"/>
    </location>
</feature>
<keyword evidence="10" id="KW-1185">Reference proteome</keyword>
<dbReference type="STRING" id="41067.A0A2I2F641"/>
<feature type="compositionally biased region" description="Basic and acidic residues" evidence="6">
    <location>
        <begin position="37"/>
        <end position="46"/>
    </location>
</feature>
<keyword evidence="5 7" id="KW-0472">Membrane</keyword>
<feature type="transmembrane region" description="Helical" evidence="7">
    <location>
        <begin position="435"/>
        <end position="458"/>
    </location>
</feature>
<evidence type="ECO:0000256" key="1">
    <source>
        <dbReference type="ARBA" id="ARBA00004141"/>
    </source>
</evidence>
<feature type="transmembrane region" description="Helical" evidence="7">
    <location>
        <begin position="404"/>
        <end position="423"/>
    </location>
</feature>
<dbReference type="Gene3D" id="1.20.1250.20">
    <property type="entry name" value="MFS general substrate transporter like domains"/>
    <property type="match status" value="1"/>
</dbReference>
<dbReference type="Proteomes" id="UP000234585">
    <property type="component" value="Unassembled WGS sequence"/>
</dbReference>
<feature type="transmembrane region" description="Helical" evidence="7">
    <location>
        <begin position="377"/>
        <end position="398"/>
    </location>
</feature>
<feature type="transmembrane region" description="Helical" evidence="7">
    <location>
        <begin position="162"/>
        <end position="186"/>
    </location>
</feature>
<dbReference type="AlphaFoldDB" id="A0A2I2F641"/>
<feature type="region of interest" description="Disordered" evidence="6">
    <location>
        <begin position="1"/>
        <end position="60"/>
    </location>
</feature>
<gene>
    <name evidence="9" type="ORF">BDW47DRAFT_119111</name>
</gene>
<comment type="subcellular location">
    <subcellularLocation>
        <location evidence="1">Membrane</location>
        <topology evidence="1">Multi-pass membrane protein</topology>
    </subcellularLocation>
</comment>
<dbReference type="OrthoDB" id="5296287at2759"/>
<dbReference type="Pfam" id="PF07690">
    <property type="entry name" value="MFS_1"/>
    <property type="match status" value="1"/>
</dbReference>